<sequence>MYFRDALLKHRSYNYTPETTVVTTTLARVQATKRVCTAEN</sequence>
<dbReference type="Proteomes" id="UP000494178">
    <property type="component" value="Unassembled WGS sequence"/>
</dbReference>
<evidence type="ECO:0000313" key="1">
    <source>
        <dbReference type="EMBL" id="GET08899.1"/>
    </source>
</evidence>
<comment type="caution">
    <text evidence="1">The sequence shown here is derived from an EMBL/GenBank/DDBJ whole genome shotgun (WGS) entry which is preliminary data.</text>
</comment>
<name>A0A6F9XUG4_9LACO</name>
<dbReference type="EMBL" id="BLAN01000104">
    <property type="protein sequence ID" value="GET08899.1"/>
    <property type="molecule type" value="Genomic_DNA"/>
</dbReference>
<organism evidence="1">
    <name type="scientific">Ligilactobacillus agilis</name>
    <dbReference type="NCBI Taxonomy" id="1601"/>
    <lineage>
        <taxon>Bacteria</taxon>
        <taxon>Bacillati</taxon>
        <taxon>Bacillota</taxon>
        <taxon>Bacilli</taxon>
        <taxon>Lactobacillales</taxon>
        <taxon>Lactobacillaceae</taxon>
        <taxon>Ligilactobacillus</taxon>
    </lineage>
</organism>
<reference evidence="1" key="1">
    <citation type="submission" date="2019-10" db="EMBL/GenBank/DDBJ databases">
        <title>Lactobacillus agilis SY111 Whole Genome Sequencing Project.</title>
        <authorList>
            <person name="Suzuki S."/>
            <person name="Endo A."/>
            <person name="Maeno S."/>
            <person name="Shiwa Y."/>
            <person name="Matsutani M."/>
            <person name="Kajikawa A."/>
        </authorList>
    </citation>
    <scope>NUCLEOTIDE SEQUENCE</scope>
    <source>
        <strain evidence="1">SY111</strain>
    </source>
</reference>
<proteinExistence type="predicted"/>
<dbReference type="AlphaFoldDB" id="A0A6F9XUG4"/>
<gene>
    <name evidence="1" type="ORF">SY111_15230</name>
</gene>
<protein>
    <submittedName>
        <fullName evidence="1">Uncharacterized protein</fullName>
    </submittedName>
</protein>
<accession>A0A6F9XUG4</accession>